<gene>
    <name evidence="4" type="ORF">SAMN05414137_103369</name>
</gene>
<dbReference type="PANTHER" id="PTHR30466">
    <property type="entry name" value="FLAVIN REDUCTASE"/>
    <property type="match status" value="1"/>
</dbReference>
<dbReference type="EMBL" id="FOAZ01000003">
    <property type="protein sequence ID" value="SEK75850.1"/>
    <property type="molecule type" value="Genomic_DNA"/>
</dbReference>
<evidence type="ECO:0000313" key="5">
    <source>
        <dbReference type="Proteomes" id="UP000183015"/>
    </source>
</evidence>
<dbReference type="Gene3D" id="2.30.110.10">
    <property type="entry name" value="Electron Transport, Fmn-binding Protein, Chain A"/>
    <property type="match status" value="1"/>
</dbReference>
<keyword evidence="2" id="KW-0560">Oxidoreductase</keyword>
<dbReference type="PANTHER" id="PTHR30466:SF11">
    <property type="entry name" value="FLAVIN-DEPENDENT MONOOXYGENASE, REDUCTASE SUBUNIT HSAB"/>
    <property type="match status" value="1"/>
</dbReference>
<dbReference type="SMART" id="SM00903">
    <property type="entry name" value="Flavin_Reduct"/>
    <property type="match status" value="1"/>
</dbReference>
<feature type="domain" description="Flavin reductase like" evidence="3">
    <location>
        <begin position="12"/>
        <end position="158"/>
    </location>
</feature>
<dbReference type="InterPro" id="IPR012349">
    <property type="entry name" value="Split_barrel_FMN-bd"/>
</dbReference>
<dbReference type="Proteomes" id="UP000183015">
    <property type="component" value="Unassembled WGS sequence"/>
</dbReference>
<keyword evidence="5" id="KW-1185">Reference proteome</keyword>
<dbReference type="InterPro" id="IPR050268">
    <property type="entry name" value="NADH-dep_flavin_reductase"/>
</dbReference>
<dbReference type="RefSeq" id="WP_042454716.1">
    <property type="nucleotide sequence ID" value="NZ_BBPN01000034.1"/>
</dbReference>
<dbReference type="GO" id="GO:0042602">
    <property type="term" value="F:riboflavin reductase (NADPH) activity"/>
    <property type="evidence" value="ECO:0007669"/>
    <property type="project" value="TreeGrafter"/>
</dbReference>
<evidence type="ECO:0000256" key="2">
    <source>
        <dbReference type="ARBA" id="ARBA00023002"/>
    </source>
</evidence>
<reference evidence="5" key="1">
    <citation type="submission" date="2016-10" db="EMBL/GenBank/DDBJ databases">
        <authorList>
            <person name="Varghese N."/>
        </authorList>
    </citation>
    <scope>NUCLEOTIDE SEQUENCE [LARGE SCALE GENOMIC DNA]</scope>
    <source>
        <strain evidence="5">DSM 45096 / BCRC 16803 / CGMCC 4.1857 / CIP 109030 / JCM 12277 / KCTC 19219 / NBRC 100920 / 33214</strain>
    </source>
</reference>
<protein>
    <submittedName>
        <fullName evidence="4">NADH-FMN oxidoreductase RutF, flavin reductase (DIM6/NTAB) family</fullName>
    </submittedName>
</protein>
<dbReference type="eggNOG" id="COG1853">
    <property type="taxonomic scope" value="Bacteria"/>
</dbReference>
<organism evidence="4 5">
    <name type="scientific">Streptacidiphilus jiangxiensis</name>
    <dbReference type="NCBI Taxonomy" id="235985"/>
    <lineage>
        <taxon>Bacteria</taxon>
        <taxon>Bacillati</taxon>
        <taxon>Actinomycetota</taxon>
        <taxon>Actinomycetes</taxon>
        <taxon>Kitasatosporales</taxon>
        <taxon>Streptomycetaceae</taxon>
        <taxon>Streptacidiphilus</taxon>
    </lineage>
</organism>
<name>A0A1H7JPI7_STRJI</name>
<comment type="similarity">
    <text evidence="1">Belongs to the non-flavoprotein flavin reductase family.</text>
</comment>
<evidence type="ECO:0000256" key="1">
    <source>
        <dbReference type="ARBA" id="ARBA00008898"/>
    </source>
</evidence>
<dbReference type="OrthoDB" id="3677205at2"/>
<accession>A0A1H7JPI7</accession>
<dbReference type="SUPFAM" id="SSF50475">
    <property type="entry name" value="FMN-binding split barrel"/>
    <property type="match status" value="1"/>
</dbReference>
<proteinExistence type="inferred from homology"/>
<sequence length="176" mass="18271">MAVDSGTFKELFGSFPAAVSVVTTLGLEGEPRGLTCTAVSAVSAEPPLLLVCVDKGSRTLPALLGHRAFVLNILAEGADWVSQQFATGVGPKFAGLGWHASAAAHGAPVLHEVASAVAECTLDDTVEAGDHVILIGRIQEAAVQGRRPLLYQRGRYGTWTAPERELAVTGSAATPR</sequence>
<dbReference type="Pfam" id="PF01613">
    <property type="entry name" value="Flavin_Reduct"/>
    <property type="match status" value="1"/>
</dbReference>
<evidence type="ECO:0000259" key="3">
    <source>
        <dbReference type="SMART" id="SM00903"/>
    </source>
</evidence>
<evidence type="ECO:0000313" key="4">
    <source>
        <dbReference type="EMBL" id="SEK75850.1"/>
    </source>
</evidence>
<dbReference type="InterPro" id="IPR002563">
    <property type="entry name" value="Flavin_Rdtase-like_dom"/>
</dbReference>
<dbReference type="AlphaFoldDB" id="A0A1H7JPI7"/>
<dbReference type="GO" id="GO:0010181">
    <property type="term" value="F:FMN binding"/>
    <property type="evidence" value="ECO:0007669"/>
    <property type="project" value="InterPro"/>
</dbReference>
<dbReference type="STRING" id="235985.SAMN05414137_103369"/>